<feature type="transmembrane region" description="Helical" evidence="1">
    <location>
        <begin position="10"/>
        <end position="28"/>
    </location>
</feature>
<feature type="transmembrane region" description="Helical" evidence="1">
    <location>
        <begin position="34"/>
        <end position="52"/>
    </location>
</feature>
<protein>
    <recommendedName>
        <fullName evidence="2">Gliding motility protein GldL-like N-terminal domain-containing protein</fullName>
    </recommendedName>
</protein>
<accession>A0A1H4ML61</accession>
<evidence type="ECO:0000256" key="1">
    <source>
        <dbReference type="SAM" id="Phobius"/>
    </source>
</evidence>
<proteinExistence type="predicted"/>
<dbReference type="EMBL" id="FNTB01000001">
    <property type="protein sequence ID" value="SEB83860.1"/>
    <property type="molecule type" value="Genomic_DNA"/>
</dbReference>
<feature type="domain" description="Gliding motility protein GldL-like N-terminal" evidence="2">
    <location>
        <begin position="19"/>
        <end position="65"/>
    </location>
</feature>
<feature type="transmembrane region" description="Helical" evidence="1">
    <location>
        <begin position="159"/>
        <end position="178"/>
    </location>
</feature>
<evidence type="ECO:0000313" key="4">
    <source>
        <dbReference type="Proteomes" id="UP000183038"/>
    </source>
</evidence>
<keyword evidence="1" id="KW-1133">Transmembrane helix</keyword>
<feature type="transmembrane region" description="Helical" evidence="1">
    <location>
        <begin position="59"/>
        <end position="77"/>
    </location>
</feature>
<sequence length="181" mass="20875">MITKEKSNRFLRLSIALALIAILFKIMHWPYAEILLVTAVGGIAIFFIIGFYKKPIKNWLDYAKLFLLISFLLHYLFRVLHLNYGYILSYIFRMALIFFIIAYIKDVFFSNDNSSKLEEQPPTSKKKIINIVLYSTAVICIIIGAQFKILHWQFGFINGNLLLTVGLIITALSIILGFKKS</sequence>
<dbReference type="RefSeq" id="WP_175518876.1">
    <property type="nucleotide sequence ID" value="NZ_FNTB01000001.1"/>
</dbReference>
<organism evidence="3 4">
    <name type="scientific">Maribacter dokdonensis</name>
    <dbReference type="NCBI Taxonomy" id="320912"/>
    <lineage>
        <taxon>Bacteria</taxon>
        <taxon>Pseudomonadati</taxon>
        <taxon>Bacteroidota</taxon>
        <taxon>Flavobacteriia</taxon>
        <taxon>Flavobacteriales</taxon>
        <taxon>Flavobacteriaceae</taxon>
        <taxon>Maribacter</taxon>
    </lineage>
</organism>
<keyword evidence="1" id="KW-0472">Membrane</keyword>
<dbReference type="Proteomes" id="UP000183038">
    <property type="component" value="Unassembled WGS sequence"/>
</dbReference>
<evidence type="ECO:0000259" key="2">
    <source>
        <dbReference type="Pfam" id="PF22827"/>
    </source>
</evidence>
<name>A0A1H4ML61_9FLAO</name>
<feature type="transmembrane region" description="Helical" evidence="1">
    <location>
        <begin position="83"/>
        <end position="108"/>
    </location>
</feature>
<feature type="domain" description="Gliding motility protein GldL-like N-terminal" evidence="2">
    <location>
        <begin position="134"/>
        <end position="172"/>
    </location>
</feature>
<dbReference type="InterPro" id="IPR055087">
    <property type="entry name" value="GldL-like_N"/>
</dbReference>
<reference evidence="3 4" key="1">
    <citation type="submission" date="2016-10" db="EMBL/GenBank/DDBJ databases">
        <authorList>
            <person name="de Groot N.N."/>
        </authorList>
    </citation>
    <scope>NUCLEOTIDE SEQUENCE [LARGE SCALE GENOMIC DNA]</scope>
    <source>
        <strain evidence="3 4">MAR_2009_71</strain>
    </source>
</reference>
<gene>
    <name evidence="3" type="ORF">SAMN05192540_1679</name>
</gene>
<feature type="transmembrane region" description="Helical" evidence="1">
    <location>
        <begin position="128"/>
        <end position="147"/>
    </location>
</feature>
<keyword evidence="1" id="KW-0812">Transmembrane</keyword>
<dbReference type="Pfam" id="PF22827">
    <property type="entry name" value="GldL_N"/>
    <property type="match status" value="2"/>
</dbReference>
<dbReference type="AlphaFoldDB" id="A0A1H4ML61"/>
<evidence type="ECO:0000313" key="3">
    <source>
        <dbReference type="EMBL" id="SEB83860.1"/>
    </source>
</evidence>